<keyword evidence="4" id="KW-1185">Reference proteome</keyword>
<dbReference type="GO" id="GO:0003700">
    <property type="term" value="F:DNA-binding transcription factor activity"/>
    <property type="evidence" value="ECO:0007669"/>
    <property type="project" value="InterPro"/>
</dbReference>
<dbReference type="PROSITE" id="PS50995">
    <property type="entry name" value="HTH_MARR_2"/>
    <property type="match status" value="1"/>
</dbReference>
<dbReference type="AlphaFoldDB" id="A0A1I5UR76"/>
<proteinExistence type="predicted"/>
<keyword evidence="1 3" id="KW-0238">DNA-binding</keyword>
<dbReference type="InterPro" id="IPR000835">
    <property type="entry name" value="HTH_MarR-typ"/>
</dbReference>
<dbReference type="Pfam" id="PF12802">
    <property type="entry name" value="MarR_2"/>
    <property type="match status" value="1"/>
</dbReference>
<feature type="domain" description="HTH marR-type" evidence="2">
    <location>
        <begin position="1"/>
        <end position="127"/>
    </location>
</feature>
<reference evidence="4" key="1">
    <citation type="submission" date="2016-10" db="EMBL/GenBank/DDBJ databases">
        <authorList>
            <person name="Varghese N."/>
            <person name="Submissions S."/>
        </authorList>
    </citation>
    <scope>NUCLEOTIDE SEQUENCE [LARGE SCALE GENOMIC DNA]</scope>
    <source>
        <strain evidence="4">DSM 11706</strain>
    </source>
</reference>
<dbReference type="STRING" id="126156.SAMN05421670_0507"/>
<evidence type="ECO:0000259" key="2">
    <source>
        <dbReference type="PROSITE" id="PS50995"/>
    </source>
</evidence>
<dbReference type="SUPFAM" id="SSF46785">
    <property type="entry name" value="Winged helix' DNA-binding domain"/>
    <property type="match status" value="1"/>
</dbReference>
<dbReference type="GO" id="GO:0006950">
    <property type="term" value="P:response to stress"/>
    <property type="evidence" value="ECO:0007669"/>
    <property type="project" value="TreeGrafter"/>
</dbReference>
<dbReference type="CDD" id="cd00090">
    <property type="entry name" value="HTH_ARSR"/>
    <property type="match status" value="1"/>
</dbReference>
<dbReference type="InterPro" id="IPR011991">
    <property type="entry name" value="ArsR-like_HTH"/>
</dbReference>
<dbReference type="InterPro" id="IPR036388">
    <property type="entry name" value="WH-like_DNA-bd_sf"/>
</dbReference>
<protein>
    <submittedName>
        <fullName evidence="3">DNA-binding transcriptional regulator, MarR family</fullName>
    </submittedName>
</protein>
<evidence type="ECO:0000256" key="1">
    <source>
        <dbReference type="ARBA" id="ARBA00023125"/>
    </source>
</evidence>
<dbReference type="Gene3D" id="1.10.10.10">
    <property type="entry name" value="Winged helix-like DNA-binding domain superfamily/Winged helix DNA-binding domain"/>
    <property type="match status" value="1"/>
</dbReference>
<evidence type="ECO:0000313" key="3">
    <source>
        <dbReference type="EMBL" id="SFP97678.1"/>
    </source>
</evidence>
<gene>
    <name evidence="3" type="ORF">SAMN05421670_0507</name>
</gene>
<name>A0A1I5UR76_9BACI</name>
<dbReference type="PANTHER" id="PTHR33164:SF43">
    <property type="entry name" value="HTH-TYPE TRANSCRIPTIONAL REPRESSOR YETL"/>
    <property type="match status" value="1"/>
</dbReference>
<sequence length="218" mass="25075">MKSILTKLDEINYVLLHHYEEIIDYNIPPKQALVLEHLHRHSKLSVNELASEMKVTPGAISQLLAKLEQQQYIVRSINPESCREIIVTLGEKGTNLYQAFEKIDQIIGESEEDLKSEIRPFIEESFGETTDFFVFFVTDNIGLESDIDSLKPKSYKESEVAPLIFITVPRKKSDDDEKILNELIASLKSEDKLKHGSFAMSYIDEKGVILDDEWHKDF</sequence>
<dbReference type="PANTHER" id="PTHR33164">
    <property type="entry name" value="TRANSCRIPTIONAL REGULATOR, MARR FAMILY"/>
    <property type="match status" value="1"/>
</dbReference>
<dbReference type="InterPro" id="IPR036390">
    <property type="entry name" value="WH_DNA-bd_sf"/>
</dbReference>
<organism evidence="3 4">
    <name type="scientific">Psychrobacillus psychrotolerans</name>
    <dbReference type="NCBI Taxonomy" id="126156"/>
    <lineage>
        <taxon>Bacteria</taxon>
        <taxon>Bacillati</taxon>
        <taxon>Bacillota</taxon>
        <taxon>Bacilli</taxon>
        <taxon>Bacillales</taxon>
        <taxon>Bacillaceae</taxon>
        <taxon>Psychrobacillus</taxon>
    </lineage>
</organism>
<dbReference type="SMART" id="SM00347">
    <property type="entry name" value="HTH_MARR"/>
    <property type="match status" value="1"/>
</dbReference>
<dbReference type="GO" id="GO:0003677">
    <property type="term" value="F:DNA binding"/>
    <property type="evidence" value="ECO:0007669"/>
    <property type="project" value="UniProtKB-KW"/>
</dbReference>
<evidence type="ECO:0000313" key="4">
    <source>
        <dbReference type="Proteomes" id="UP000198734"/>
    </source>
</evidence>
<dbReference type="Proteomes" id="UP000198734">
    <property type="component" value="Unassembled WGS sequence"/>
</dbReference>
<accession>A0A1I5UR76</accession>
<dbReference type="EMBL" id="FOXU01000001">
    <property type="protein sequence ID" value="SFP97678.1"/>
    <property type="molecule type" value="Genomic_DNA"/>
</dbReference>
<dbReference type="InterPro" id="IPR039422">
    <property type="entry name" value="MarR/SlyA-like"/>
</dbReference>